<evidence type="ECO:0000256" key="8">
    <source>
        <dbReference type="ARBA" id="ARBA00037998"/>
    </source>
</evidence>
<keyword evidence="2" id="KW-0813">Transport</keyword>
<evidence type="ECO:0000256" key="3">
    <source>
        <dbReference type="ARBA" id="ARBA00022475"/>
    </source>
</evidence>
<dbReference type="Pfam" id="PF02653">
    <property type="entry name" value="BPD_transp_2"/>
    <property type="match status" value="1"/>
</dbReference>
<dbReference type="InterPro" id="IPR052157">
    <property type="entry name" value="BCAA_transport_permease"/>
</dbReference>
<proteinExistence type="inferred from homology"/>
<evidence type="ECO:0000256" key="7">
    <source>
        <dbReference type="ARBA" id="ARBA00023136"/>
    </source>
</evidence>
<evidence type="ECO:0000256" key="9">
    <source>
        <dbReference type="SAM" id="Phobius"/>
    </source>
</evidence>
<keyword evidence="7 9" id="KW-0472">Membrane</keyword>
<feature type="transmembrane region" description="Helical" evidence="9">
    <location>
        <begin position="276"/>
        <end position="297"/>
    </location>
</feature>
<reference evidence="10 11" key="1">
    <citation type="journal article" date="2016" name="Nat. Microbiol.">
        <title>Genomic inference of the metabolism of cosmopolitan subsurface Archaea, Hadesarchaea.</title>
        <authorList>
            <person name="Baker B.J."/>
            <person name="Saw J.H."/>
            <person name="Lind A.E."/>
            <person name="Lazar C.S."/>
            <person name="Hinrichs K.-U."/>
            <person name="Teske A.P."/>
            <person name="Ettema T.J."/>
        </authorList>
    </citation>
    <scope>NUCLEOTIDE SEQUENCE [LARGE SCALE GENOMIC DNA]</scope>
</reference>
<name>A0A147JUS0_HADYE</name>
<dbReference type="GO" id="GO:0005886">
    <property type="term" value="C:plasma membrane"/>
    <property type="evidence" value="ECO:0007669"/>
    <property type="project" value="UniProtKB-SubCell"/>
</dbReference>
<feature type="transmembrane region" description="Helical" evidence="9">
    <location>
        <begin position="32"/>
        <end position="51"/>
    </location>
</feature>
<keyword evidence="6 9" id="KW-1133">Transmembrane helix</keyword>
<dbReference type="GO" id="GO:0022857">
    <property type="term" value="F:transmembrane transporter activity"/>
    <property type="evidence" value="ECO:0007669"/>
    <property type="project" value="InterPro"/>
</dbReference>
<organism evidence="10 11">
    <name type="scientific">Hadarchaeum yellowstonense</name>
    <dbReference type="NCBI Taxonomy" id="1776334"/>
    <lineage>
        <taxon>Archaea</taxon>
        <taxon>Methanobacteriati</taxon>
        <taxon>Candidatus Hadarchaeota</taxon>
        <taxon>Candidatus Hadarchaeia</taxon>
        <taxon>Candidatus Hadarchaeales</taxon>
        <taxon>Candidatus Hadarchaeaceae</taxon>
        <taxon>Candidatus Hadarchaeum</taxon>
    </lineage>
</organism>
<dbReference type="EMBL" id="LQMQ01000045">
    <property type="protein sequence ID" value="KUO40268.1"/>
    <property type="molecule type" value="Genomic_DNA"/>
</dbReference>
<protein>
    <recommendedName>
        <fullName evidence="12">Branched-chain amino acid ABC transporter permease</fullName>
    </recommendedName>
</protein>
<gene>
    <name evidence="10" type="ORF">APZ16_04680</name>
</gene>
<keyword evidence="4 9" id="KW-0812">Transmembrane</keyword>
<dbReference type="AlphaFoldDB" id="A0A147JUS0"/>
<evidence type="ECO:0000256" key="6">
    <source>
        <dbReference type="ARBA" id="ARBA00022989"/>
    </source>
</evidence>
<evidence type="ECO:0000256" key="1">
    <source>
        <dbReference type="ARBA" id="ARBA00004651"/>
    </source>
</evidence>
<dbReference type="PANTHER" id="PTHR11795">
    <property type="entry name" value="BRANCHED-CHAIN AMINO ACID TRANSPORT SYSTEM PERMEASE PROTEIN LIVH"/>
    <property type="match status" value="1"/>
</dbReference>
<feature type="transmembrane region" description="Helical" evidence="9">
    <location>
        <begin position="5"/>
        <end position="26"/>
    </location>
</feature>
<evidence type="ECO:0000256" key="5">
    <source>
        <dbReference type="ARBA" id="ARBA00022970"/>
    </source>
</evidence>
<dbReference type="InterPro" id="IPR001851">
    <property type="entry name" value="ABC_transp_permease"/>
</dbReference>
<comment type="caution">
    <text evidence="10">The sequence shown here is derived from an EMBL/GenBank/DDBJ whole genome shotgun (WGS) entry which is preliminary data.</text>
</comment>
<feature type="transmembrane region" description="Helical" evidence="9">
    <location>
        <begin position="94"/>
        <end position="114"/>
    </location>
</feature>
<dbReference type="GO" id="GO:0006865">
    <property type="term" value="P:amino acid transport"/>
    <property type="evidence" value="ECO:0007669"/>
    <property type="project" value="UniProtKB-KW"/>
</dbReference>
<keyword evidence="3" id="KW-1003">Cell membrane</keyword>
<evidence type="ECO:0000256" key="4">
    <source>
        <dbReference type="ARBA" id="ARBA00022692"/>
    </source>
</evidence>
<feature type="transmembrane region" description="Helical" evidence="9">
    <location>
        <begin position="135"/>
        <end position="162"/>
    </location>
</feature>
<evidence type="ECO:0000256" key="2">
    <source>
        <dbReference type="ARBA" id="ARBA00022448"/>
    </source>
</evidence>
<comment type="subcellular location">
    <subcellularLocation>
        <location evidence="1">Cell membrane</location>
        <topology evidence="1">Multi-pass membrane protein</topology>
    </subcellularLocation>
</comment>
<keyword evidence="5" id="KW-0029">Amino-acid transport</keyword>
<feature type="transmembrane region" description="Helical" evidence="9">
    <location>
        <begin position="63"/>
        <end position="82"/>
    </location>
</feature>
<dbReference type="CDD" id="cd06582">
    <property type="entry name" value="TM_PBP1_LivH_like"/>
    <property type="match status" value="1"/>
</dbReference>
<evidence type="ECO:0000313" key="11">
    <source>
        <dbReference type="Proteomes" id="UP000074294"/>
    </source>
</evidence>
<dbReference type="Proteomes" id="UP000074294">
    <property type="component" value="Unassembled WGS sequence"/>
</dbReference>
<sequence length="308" mass="33147">MVEPIVIDGIVYATLLACMTIGFTLILMSTKIWNFAYGSLATAGAYISLTAAEVWKLSIYSQLLTAFVLSGIVSFVLYRFLVRPLSQRGISLDGLFVLTFAFNFVLLGFLNIYADYLTNVFKLRARLFFLRGADIQIFGTPGVVIISPLLAVSIIVVLHLFLTRTKFGTAMRATIENPPLAGSVGVNVNLVYSVSWFLAGGLAGLAGALLPLWILCYPNIGDVIMLSVFAASILGGIHSIYGAVIGGIIAGLAEVWGTSALSGVFGSGVIQYRPLIPLIIVVVIFLTAPEGITGIEWRGKLTKRMRKV</sequence>
<feature type="transmembrane region" description="Helical" evidence="9">
    <location>
        <begin position="223"/>
        <end position="256"/>
    </location>
</feature>
<evidence type="ECO:0000313" key="10">
    <source>
        <dbReference type="EMBL" id="KUO40268.1"/>
    </source>
</evidence>
<accession>A0A147JUS0</accession>
<evidence type="ECO:0008006" key="12">
    <source>
        <dbReference type="Google" id="ProtNLM"/>
    </source>
</evidence>
<comment type="similarity">
    <text evidence="8">Belongs to the binding-protein-dependent transport system permease family. LivHM subfamily.</text>
</comment>
<dbReference type="STRING" id="1776334.APZ16_04680"/>
<dbReference type="PANTHER" id="PTHR11795:SF449">
    <property type="entry name" value="BRANCHED-CHAIN AMINO ACID TRANSPORT PERMEASE PROTEIN LIVH-RELATED"/>
    <property type="match status" value="1"/>
</dbReference>